<sequence>MALPGAPQLRPMETAATAATNTAMEEELQRLSRCAMVACLCRERDDVSPEEVKRMLCTKLGVLDRDIKVTRHRPEDFLIVFEHQHHRDAALDMRRPQVGSIGIRFLPWRILPYSDRIELRHHVRLCLEGIPAHAWNESIAKRTIARACDIDYMEGRSIRRDDTRALYLWAWTHDPSDIPKVTWLTLTGGSAVVHEGAAPPRGRCGLTFRVLVHLDIVEPPPDEYGNSIARTIDWRYGVVDGERIPRERRDPPPDASRDRRRDDDDDRRGRRSDKNRGWGSRMFRSLSRAPNRDRERERSASRQGRRHDAASSTGGRRRASSQGSPSGLNKACREVQTPAPAPEPQRGRSVERSSPWRGGHVQRSPPRDVARQQDHGSPPRALDSPRLRDTRAPHQDERGETLRPSFARFKPGRVFTRRPRNDKASATPPPPEDAAITAPYTAPPAVTRFKPGRHYTRRPRGPGGVRPHRRGTSQASAAPHEAKGGTRAEAFLSTIARPVSPALLRLPTDRGDARRRRKTPPAHRGVRRSARIATRAWPRGNTVDCARQILMKRLGVMEEKDDQFTDDQFLRYVQLFQGHLDDTAIAALTSLCGLEDPPNLEIGQV</sequence>
<feature type="compositionally biased region" description="Low complexity" evidence="1">
    <location>
        <begin position="434"/>
        <end position="447"/>
    </location>
</feature>
<dbReference type="InterPro" id="IPR053253">
    <property type="entry name" value="Sex_diff_modulator"/>
</dbReference>
<feature type="compositionally biased region" description="Basic residues" evidence="1">
    <location>
        <begin position="450"/>
        <end position="471"/>
    </location>
</feature>
<dbReference type="HOGENOM" id="CLU_017760_0_0_1"/>
<dbReference type="OMA" id="KATQFTI"/>
<feature type="compositionally biased region" description="Basic and acidic residues" evidence="1">
    <location>
        <begin position="290"/>
        <end position="300"/>
    </location>
</feature>
<feature type="compositionally biased region" description="Basic and acidic residues" evidence="1">
    <location>
        <begin position="383"/>
        <end position="401"/>
    </location>
</feature>
<dbReference type="InParanoid" id="C5Y418"/>
<dbReference type="EMBL" id="CM000764">
    <property type="protein sequence ID" value="EES07927.1"/>
    <property type="molecule type" value="Genomic_DNA"/>
</dbReference>
<feature type="region of interest" description="Disordered" evidence="1">
    <location>
        <begin position="243"/>
        <end position="486"/>
    </location>
</feature>
<evidence type="ECO:0000256" key="1">
    <source>
        <dbReference type="SAM" id="MobiDB-lite"/>
    </source>
</evidence>
<feature type="compositionally biased region" description="Basic and acidic residues" evidence="1">
    <location>
        <begin position="365"/>
        <end position="374"/>
    </location>
</feature>
<dbReference type="PANTHER" id="PTHR33087:SF21">
    <property type="entry name" value="OS03G0782100 PROTEIN"/>
    <property type="match status" value="1"/>
</dbReference>
<feature type="compositionally biased region" description="Low complexity" evidence="1">
    <location>
        <begin position="310"/>
        <end position="327"/>
    </location>
</feature>
<reference evidence="2 3" key="1">
    <citation type="journal article" date="2009" name="Nature">
        <title>The Sorghum bicolor genome and the diversification of grasses.</title>
        <authorList>
            <person name="Paterson A.H."/>
            <person name="Bowers J.E."/>
            <person name="Bruggmann R."/>
            <person name="Dubchak I."/>
            <person name="Grimwood J."/>
            <person name="Gundlach H."/>
            <person name="Haberer G."/>
            <person name="Hellsten U."/>
            <person name="Mitros T."/>
            <person name="Poliakov A."/>
            <person name="Schmutz J."/>
            <person name="Spannagl M."/>
            <person name="Tang H."/>
            <person name="Wang X."/>
            <person name="Wicker T."/>
            <person name="Bharti A.K."/>
            <person name="Chapman J."/>
            <person name="Feltus F.A."/>
            <person name="Gowik U."/>
            <person name="Grigoriev I.V."/>
            <person name="Lyons E."/>
            <person name="Maher C.A."/>
            <person name="Martis M."/>
            <person name="Narechania A."/>
            <person name="Otillar R.P."/>
            <person name="Penning B.W."/>
            <person name="Salamov A.A."/>
            <person name="Wang Y."/>
            <person name="Zhang L."/>
            <person name="Carpita N.C."/>
            <person name="Freeling M."/>
            <person name="Gingle A.R."/>
            <person name="Hash C.T."/>
            <person name="Keller B."/>
            <person name="Klein P."/>
            <person name="Kresovich S."/>
            <person name="McCann M.C."/>
            <person name="Ming R."/>
            <person name="Peterson D.G."/>
            <person name="Mehboob-ur-Rahman"/>
            <person name="Ware D."/>
            <person name="Westhoff P."/>
            <person name="Mayer K.F."/>
            <person name="Messing J."/>
            <person name="Rokhsar D.S."/>
        </authorList>
    </citation>
    <scope>NUCLEOTIDE SEQUENCE [LARGE SCALE GENOMIC DNA]</scope>
    <source>
        <strain evidence="3">cv. BTx623</strain>
    </source>
</reference>
<dbReference type="eggNOG" id="ENOG502R5D9">
    <property type="taxonomic scope" value="Eukaryota"/>
</dbReference>
<proteinExistence type="predicted"/>
<feature type="compositionally biased region" description="Basic residues" evidence="1">
    <location>
        <begin position="513"/>
        <end position="529"/>
    </location>
</feature>
<evidence type="ECO:0000313" key="2">
    <source>
        <dbReference type="EMBL" id="EES07927.1"/>
    </source>
</evidence>
<feature type="region of interest" description="Disordered" evidence="1">
    <location>
        <begin position="502"/>
        <end position="529"/>
    </location>
</feature>
<dbReference type="PANTHER" id="PTHR33087">
    <property type="entry name" value="OS07G0539200 PROTEIN"/>
    <property type="match status" value="1"/>
</dbReference>
<name>C5Y418_SORBI</name>
<accession>C5Y418</accession>
<feature type="compositionally biased region" description="Basic and acidic residues" evidence="1">
    <location>
        <begin position="243"/>
        <end position="276"/>
    </location>
</feature>
<protein>
    <recommendedName>
        <fullName evidence="4">DUF4283 domain-containing protein</fullName>
    </recommendedName>
</protein>
<dbReference type="Gramene" id="EES07927">
    <property type="protein sequence ID" value="EES07927"/>
    <property type="gene ID" value="SORBI_3005G024500"/>
</dbReference>
<gene>
    <name evidence="2" type="ORF">SORBI_3005G024500</name>
</gene>
<reference evidence="3" key="2">
    <citation type="journal article" date="2018" name="Plant J.">
        <title>The Sorghum bicolor reference genome: improved assembly, gene annotations, a transcriptome atlas, and signatures of genome organization.</title>
        <authorList>
            <person name="McCormick R.F."/>
            <person name="Truong S.K."/>
            <person name="Sreedasyam A."/>
            <person name="Jenkins J."/>
            <person name="Shu S."/>
            <person name="Sims D."/>
            <person name="Kennedy M."/>
            <person name="Amirebrahimi M."/>
            <person name="Weers B.D."/>
            <person name="McKinley B."/>
            <person name="Mattison A."/>
            <person name="Morishige D.T."/>
            <person name="Grimwood J."/>
            <person name="Schmutz J."/>
            <person name="Mullet J.E."/>
        </authorList>
    </citation>
    <scope>NUCLEOTIDE SEQUENCE [LARGE SCALE GENOMIC DNA]</scope>
    <source>
        <strain evidence="3">cv. BTx623</strain>
    </source>
</reference>
<evidence type="ECO:0000313" key="3">
    <source>
        <dbReference type="Proteomes" id="UP000000768"/>
    </source>
</evidence>
<dbReference type="Proteomes" id="UP000000768">
    <property type="component" value="Chromosome 5"/>
</dbReference>
<keyword evidence="3" id="KW-1185">Reference proteome</keyword>
<evidence type="ECO:0008006" key="4">
    <source>
        <dbReference type="Google" id="ProtNLM"/>
    </source>
</evidence>
<dbReference type="AlphaFoldDB" id="C5Y418"/>
<organism evidence="2 3">
    <name type="scientific">Sorghum bicolor</name>
    <name type="common">Sorghum</name>
    <name type="synonym">Sorghum vulgare</name>
    <dbReference type="NCBI Taxonomy" id="4558"/>
    <lineage>
        <taxon>Eukaryota</taxon>
        <taxon>Viridiplantae</taxon>
        <taxon>Streptophyta</taxon>
        <taxon>Embryophyta</taxon>
        <taxon>Tracheophyta</taxon>
        <taxon>Spermatophyta</taxon>
        <taxon>Magnoliopsida</taxon>
        <taxon>Liliopsida</taxon>
        <taxon>Poales</taxon>
        <taxon>Poaceae</taxon>
        <taxon>PACMAD clade</taxon>
        <taxon>Panicoideae</taxon>
        <taxon>Andropogonodae</taxon>
        <taxon>Andropogoneae</taxon>
        <taxon>Sorghinae</taxon>
        <taxon>Sorghum</taxon>
    </lineage>
</organism>